<dbReference type="Gene3D" id="3.30.420.10">
    <property type="entry name" value="Ribonuclease H-like superfamily/Ribonuclease H"/>
    <property type="match status" value="1"/>
</dbReference>
<dbReference type="InterPro" id="IPR036397">
    <property type="entry name" value="RNaseH_sf"/>
</dbReference>
<dbReference type="Gene3D" id="3.30.70.270">
    <property type="match status" value="1"/>
</dbReference>
<dbReference type="GO" id="GO:0003676">
    <property type="term" value="F:nucleic acid binding"/>
    <property type="evidence" value="ECO:0007669"/>
    <property type="project" value="InterPro"/>
</dbReference>
<dbReference type="InterPro" id="IPR043502">
    <property type="entry name" value="DNA/RNA_pol_sf"/>
</dbReference>
<dbReference type="PANTHER" id="PTHR33064:SF37">
    <property type="entry name" value="RIBONUCLEASE H"/>
    <property type="match status" value="1"/>
</dbReference>
<dbReference type="SUPFAM" id="SSF56672">
    <property type="entry name" value="DNA/RNA polymerases"/>
    <property type="match status" value="1"/>
</dbReference>
<protein>
    <submittedName>
        <fullName evidence="1">Uncharacterized protein</fullName>
    </submittedName>
</protein>
<dbReference type="AlphaFoldDB" id="A0AAN7MK69"/>
<dbReference type="InterPro" id="IPR051320">
    <property type="entry name" value="Viral_Replic_Matur_Polypro"/>
</dbReference>
<evidence type="ECO:0000313" key="2">
    <source>
        <dbReference type="Proteomes" id="UP001333110"/>
    </source>
</evidence>
<dbReference type="InterPro" id="IPR043128">
    <property type="entry name" value="Rev_trsase/Diguanyl_cyclase"/>
</dbReference>
<accession>A0AAN7MK69</accession>
<dbReference type="PANTHER" id="PTHR33064">
    <property type="entry name" value="POL PROTEIN"/>
    <property type="match status" value="1"/>
</dbReference>
<dbReference type="EMBL" id="JAUNZN010000025">
    <property type="protein sequence ID" value="KAK4808275.1"/>
    <property type="molecule type" value="Genomic_DNA"/>
</dbReference>
<comment type="caution">
    <text evidence="1">The sequence shown here is derived from an EMBL/GenBank/DDBJ whole genome shotgun (WGS) entry which is preliminary data.</text>
</comment>
<reference evidence="1 2" key="1">
    <citation type="journal article" date="2023" name="J. Hered.">
        <title>Chromosome-level genome of the wood stork (Mycteria americana) provides insight into avian chromosome evolution.</title>
        <authorList>
            <person name="Flamio R. Jr."/>
            <person name="Ramstad K.M."/>
        </authorList>
    </citation>
    <scope>NUCLEOTIDE SEQUENCE [LARGE SCALE GENOMIC DNA]</scope>
    <source>
        <strain evidence="1">JAX WOST 10</strain>
    </source>
</reference>
<dbReference type="Proteomes" id="UP001333110">
    <property type="component" value="Unassembled WGS sequence"/>
</dbReference>
<organism evidence="1 2">
    <name type="scientific">Mycteria americana</name>
    <name type="common">Wood stork</name>
    <dbReference type="NCBI Taxonomy" id="33587"/>
    <lineage>
        <taxon>Eukaryota</taxon>
        <taxon>Metazoa</taxon>
        <taxon>Chordata</taxon>
        <taxon>Craniata</taxon>
        <taxon>Vertebrata</taxon>
        <taxon>Euteleostomi</taxon>
        <taxon>Archelosauria</taxon>
        <taxon>Archosauria</taxon>
        <taxon>Dinosauria</taxon>
        <taxon>Saurischia</taxon>
        <taxon>Theropoda</taxon>
        <taxon>Coelurosauria</taxon>
        <taxon>Aves</taxon>
        <taxon>Neognathae</taxon>
        <taxon>Neoaves</taxon>
        <taxon>Aequornithes</taxon>
        <taxon>Ciconiiformes</taxon>
        <taxon>Ciconiidae</taxon>
        <taxon>Mycteria</taxon>
    </lineage>
</organism>
<proteinExistence type="predicted"/>
<name>A0AAN7MK69_MYCAM</name>
<keyword evidence="2" id="KW-1185">Reference proteome</keyword>
<evidence type="ECO:0000313" key="1">
    <source>
        <dbReference type="EMBL" id="KAK4808275.1"/>
    </source>
</evidence>
<sequence>MRSILQHPHSAGFPIYVCLYLGVTYLDPNSTLSPDRIQVIQNIPQPQTKNQMRAFVGAVGCCRPWIAALGELVKPILNSIHQDQAEPLQWRADQMAAFEKLKRALLAAPALGLQMMINLLPYTYMKEKVPPLGSSPVRIYPLQACRAVAAAAALTDQVKNIVLGHPLEVQVPREVETILTNHVNQAFSPQHLHKYEATPRTADNITLKRCNTLHPASLLPLPHEGLPHHGSIKKLSAQAAQLLALTEACQLNTDKSVNVYIDSCYAFGLCHATGKFRNKEDL</sequence>
<gene>
    <name evidence="1" type="ORF">QYF61_020756</name>
</gene>
<dbReference type="GO" id="GO:0006259">
    <property type="term" value="P:DNA metabolic process"/>
    <property type="evidence" value="ECO:0007669"/>
    <property type="project" value="UniProtKB-ARBA"/>
</dbReference>